<dbReference type="InterPro" id="IPR008925">
    <property type="entry name" value="aa_tRNA-synth_I_cd-bd_sf"/>
</dbReference>
<feature type="domain" description="Glutamyl/glutaminyl-tRNA synthetase class Ib catalytic" evidence="8">
    <location>
        <begin position="4"/>
        <end position="317"/>
    </location>
</feature>
<keyword evidence="7" id="KW-0963">Cytoplasm</keyword>
<dbReference type="InterPro" id="IPR004527">
    <property type="entry name" value="Glu-tRNA-ligase_bac/mito"/>
</dbReference>
<name>A0ABY5DJ01_9GAMM</name>
<evidence type="ECO:0000256" key="6">
    <source>
        <dbReference type="ARBA" id="ARBA00023146"/>
    </source>
</evidence>
<evidence type="ECO:0000256" key="7">
    <source>
        <dbReference type="HAMAP-Rule" id="MF_00022"/>
    </source>
</evidence>
<dbReference type="InterPro" id="IPR001412">
    <property type="entry name" value="aa-tRNA-synth_I_CS"/>
</dbReference>
<gene>
    <name evidence="7 10" type="primary">gltX</name>
    <name evidence="10" type="ORF">MMH89_03205</name>
</gene>
<comment type="subunit">
    <text evidence="7">Monomer.</text>
</comment>
<dbReference type="InterPro" id="IPR020058">
    <property type="entry name" value="Glu/Gln-tRNA-synth_Ib_cat-dom"/>
</dbReference>
<dbReference type="SUPFAM" id="SSF48163">
    <property type="entry name" value="An anticodon-binding domain of class I aminoacyl-tRNA synthetases"/>
    <property type="match status" value="1"/>
</dbReference>
<evidence type="ECO:0000259" key="8">
    <source>
        <dbReference type="Pfam" id="PF00749"/>
    </source>
</evidence>
<comment type="catalytic activity">
    <reaction evidence="7">
        <text>tRNA(Glu) + L-glutamate + ATP = L-glutamyl-tRNA(Glu) + AMP + diphosphate</text>
        <dbReference type="Rhea" id="RHEA:23540"/>
        <dbReference type="Rhea" id="RHEA-COMP:9663"/>
        <dbReference type="Rhea" id="RHEA-COMP:9680"/>
        <dbReference type="ChEBI" id="CHEBI:29985"/>
        <dbReference type="ChEBI" id="CHEBI:30616"/>
        <dbReference type="ChEBI" id="CHEBI:33019"/>
        <dbReference type="ChEBI" id="CHEBI:78442"/>
        <dbReference type="ChEBI" id="CHEBI:78520"/>
        <dbReference type="ChEBI" id="CHEBI:456215"/>
        <dbReference type="EC" id="6.1.1.17"/>
    </reaction>
</comment>
<feature type="short sequence motif" description="'HIGH' region" evidence="7">
    <location>
        <begin position="11"/>
        <end position="21"/>
    </location>
</feature>
<evidence type="ECO:0000256" key="4">
    <source>
        <dbReference type="ARBA" id="ARBA00022840"/>
    </source>
</evidence>
<dbReference type="Pfam" id="PF00749">
    <property type="entry name" value="tRNA-synt_1c"/>
    <property type="match status" value="1"/>
</dbReference>
<keyword evidence="2 7" id="KW-0436">Ligase</keyword>
<sequence>MSDQVRVRFAPSPTGSLHLGGVRTALYNYLLARHHQGSFVIRVEDTDLSRNIDDAASRQLNDLKWLGLTWDEGPDIGGDYEPYQQSKRLDLYQSYVATLLEQGKAFYCFLSDSELKDLHSHENRQLKSPHRDLTKEEVDQRLKAGAPYVIRFRNDAADKVYTFKDLVHGETRLPANMVGDFVLVRSNGHPVYNFCCAIDDHLMKITHVLRGEEHLSNTLRQLMVYESLDWKTPSFGHLSMILGPNKKKLSKRDDSAALEDFVKSGFLPQALLNYVALLGWSSADATEYLPVEQLIASFGLDRVHKSPAMFDREKLRWINHQHLVRMSAEHMHAALVNQVDAKYGKVDAKWMDLFWTSLSQQFYTLVEVAETIDLFSQGMKMPVLSLEDSEKNVVESFKQGIDQVDAIYIDPEIIAGILSKISEEQGVKGRKLFAPIRQALLGVSSGMEIKVLGSLLTKEEILNRISQIL</sequence>
<dbReference type="PANTHER" id="PTHR43311:SF2">
    <property type="entry name" value="GLUTAMATE--TRNA LIGASE, MITOCHONDRIAL-RELATED"/>
    <property type="match status" value="1"/>
</dbReference>
<dbReference type="RefSeq" id="WP_258568015.1">
    <property type="nucleotide sequence ID" value="NZ_CP092900.1"/>
</dbReference>
<evidence type="ECO:0000256" key="5">
    <source>
        <dbReference type="ARBA" id="ARBA00022917"/>
    </source>
</evidence>
<dbReference type="PRINTS" id="PR00987">
    <property type="entry name" value="TRNASYNTHGLU"/>
</dbReference>
<dbReference type="SUPFAM" id="SSF52374">
    <property type="entry name" value="Nucleotidylyl transferase"/>
    <property type="match status" value="1"/>
</dbReference>
<protein>
    <recommendedName>
        <fullName evidence="7">Glutamate--tRNA ligase</fullName>
        <ecNumber evidence="7">6.1.1.17</ecNumber>
    </recommendedName>
    <alternativeName>
        <fullName evidence="7">Glutamyl-tRNA synthetase</fullName>
        <shortName evidence="7">GluRS</shortName>
    </alternativeName>
</protein>
<comment type="caution">
    <text evidence="7">Lacks conserved residue(s) required for the propagation of feature annotation.</text>
</comment>
<evidence type="ECO:0000256" key="3">
    <source>
        <dbReference type="ARBA" id="ARBA00022741"/>
    </source>
</evidence>
<evidence type="ECO:0000259" key="9">
    <source>
        <dbReference type="Pfam" id="PF19269"/>
    </source>
</evidence>
<keyword evidence="3 7" id="KW-0547">Nucleotide-binding</keyword>
<dbReference type="InterPro" id="IPR020751">
    <property type="entry name" value="aa-tRNA-synth_I_codon-bd_sub2"/>
</dbReference>
<organism evidence="10 11">
    <name type="scientific">Candidatus Comchoanobacter bicostacola</name>
    <dbReference type="NCBI Taxonomy" id="2919598"/>
    <lineage>
        <taxon>Bacteria</taxon>
        <taxon>Pseudomonadati</taxon>
        <taxon>Pseudomonadota</taxon>
        <taxon>Gammaproteobacteria</taxon>
        <taxon>Candidatus Comchoanobacterales</taxon>
        <taxon>Candidatus Comchoanobacteraceae</taxon>
        <taxon>Candidatus Comchoanobacter</taxon>
    </lineage>
</organism>
<keyword evidence="5 7" id="KW-0648">Protein biosynthesis</keyword>
<dbReference type="PANTHER" id="PTHR43311">
    <property type="entry name" value="GLUTAMATE--TRNA LIGASE"/>
    <property type="match status" value="1"/>
</dbReference>
<evidence type="ECO:0000256" key="2">
    <source>
        <dbReference type="ARBA" id="ARBA00022598"/>
    </source>
</evidence>
<evidence type="ECO:0000313" key="10">
    <source>
        <dbReference type="EMBL" id="UTC24230.1"/>
    </source>
</evidence>
<feature type="binding site" evidence="7">
    <location>
        <position position="251"/>
    </location>
    <ligand>
        <name>ATP</name>
        <dbReference type="ChEBI" id="CHEBI:30616"/>
    </ligand>
</feature>
<keyword evidence="6 7" id="KW-0030">Aminoacyl-tRNA synthetase</keyword>
<dbReference type="InterPro" id="IPR049940">
    <property type="entry name" value="GluQ/Sye"/>
</dbReference>
<dbReference type="Gene3D" id="1.10.10.350">
    <property type="match status" value="1"/>
</dbReference>
<dbReference type="InterPro" id="IPR045462">
    <property type="entry name" value="aa-tRNA-synth_I_cd-bd"/>
</dbReference>
<dbReference type="Gene3D" id="3.40.50.620">
    <property type="entry name" value="HUPs"/>
    <property type="match status" value="1"/>
</dbReference>
<dbReference type="InterPro" id="IPR033910">
    <property type="entry name" value="GluRS_core"/>
</dbReference>
<dbReference type="PROSITE" id="PS00178">
    <property type="entry name" value="AA_TRNA_LIGASE_I"/>
    <property type="match status" value="1"/>
</dbReference>
<dbReference type="InterPro" id="IPR014729">
    <property type="entry name" value="Rossmann-like_a/b/a_fold"/>
</dbReference>
<feature type="domain" description="Aminoacyl-tRNA synthetase class I anticodon-binding" evidence="9">
    <location>
        <begin position="347"/>
        <end position="468"/>
    </location>
</feature>
<dbReference type="GO" id="GO:0004818">
    <property type="term" value="F:glutamate-tRNA ligase activity"/>
    <property type="evidence" value="ECO:0007669"/>
    <property type="project" value="UniProtKB-EC"/>
</dbReference>
<reference evidence="10 11" key="1">
    <citation type="journal article" date="2022" name="Nat. Microbiol.">
        <title>The microbiome of a bacterivorous marine choanoflagellate contains a resource-demanding obligate bacterial associate.</title>
        <authorList>
            <person name="Needham D.M."/>
            <person name="Poirier C."/>
            <person name="Bachy C."/>
            <person name="George E.E."/>
            <person name="Wilken S."/>
            <person name="Yung C.C.M."/>
            <person name="Limardo A.J."/>
            <person name="Morando M."/>
            <person name="Sudek L."/>
            <person name="Malmstrom R.R."/>
            <person name="Keeling P.J."/>
            <person name="Santoro A.E."/>
            <person name="Worden A.Z."/>
        </authorList>
    </citation>
    <scope>NUCLEOTIDE SEQUENCE [LARGE SCALE GENOMIC DNA]</scope>
    <source>
        <strain evidence="10 11">Comchoano-1</strain>
    </source>
</reference>
<dbReference type="CDD" id="cd00808">
    <property type="entry name" value="GluRS_core"/>
    <property type="match status" value="1"/>
</dbReference>
<evidence type="ECO:0000313" key="11">
    <source>
        <dbReference type="Proteomes" id="UP001055955"/>
    </source>
</evidence>
<proteinExistence type="inferred from homology"/>
<comment type="subcellular location">
    <subcellularLocation>
        <location evidence="7">Cytoplasm</location>
    </subcellularLocation>
</comment>
<dbReference type="NCBIfam" id="TIGR00464">
    <property type="entry name" value="gltX_bact"/>
    <property type="match status" value="1"/>
</dbReference>
<accession>A0ABY5DJ01</accession>
<dbReference type="Proteomes" id="UP001055955">
    <property type="component" value="Chromosome"/>
</dbReference>
<comment type="similarity">
    <text evidence="1 7">Belongs to the class-I aminoacyl-tRNA synthetase family. Glutamate--tRNA ligase type 1 subfamily.</text>
</comment>
<dbReference type="Pfam" id="PF19269">
    <property type="entry name" value="Anticodon_2"/>
    <property type="match status" value="1"/>
</dbReference>
<dbReference type="EMBL" id="CP092900">
    <property type="protein sequence ID" value="UTC24230.1"/>
    <property type="molecule type" value="Genomic_DNA"/>
</dbReference>
<dbReference type="InterPro" id="IPR000924">
    <property type="entry name" value="Glu/Gln-tRNA-synth"/>
</dbReference>
<feature type="short sequence motif" description="'KMSKS' region" evidence="7">
    <location>
        <begin position="248"/>
        <end position="252"/>
    </location>
</feature>
<evidence type="ECO:0000256" key="1">
    <source>
        <dbReference type="ARBA" id="ARBA00007894"/>
    </source>
</evidence>
<keyword evidence="4 7" id="KW-0067">ATP-binding</keyword>
<comment type="function">
    <text evidence="7">Catalyzes the attachment of glutamate to tRNA(Glu) in a two-step reaction: glutamate is first activated by ATP to form Glu-AMP and then transferred to the acceptor end of tRNA(Glu).</text>
</comment>
<dbReference type="EC" id="6.1.1.17" evidence="7"/>
<dbReference type="HAMAP" id="MF_00022">
    <property type="entry name" value="Glu_tRNA_synth_type1"/>
    <property type="match status" value="1"/>
</dbReference>
<keyword evidence="11" id="KW-1185">Reference proteome</keyword>